<dbReference type="InterPro" id="IPR003658">
    <property type="entry name" value="Anti-sigma_ant"/>
</dbReference>
<dbReference type="Pfam" id="PF01740">
    <property type="entry name" value="STAS"/>
    <property type="match status" value="1"/>
</dbReference>
<protein>
    <recommendedName>
        <fullName evidence="2">Anti-sigma factor antagonist</fullName>
    </recommendedName>
</protein>
<evidence type="ECO:0000313" key="6">
    <source>
        <dbReference type="Proteomes" id="UP001501116"/>
    </source>
</evidence>
<evidence type="ECO:0000256" key="3">
    <source>
        <dbReference type="SAM" id="Phobius"/>
    </source>
</evidence>
<dbReference type="RefSeq" id="WP_344414127.1">
    <property type="nucleotide sequence ID" value="NZ_BAAANN010000003.1"/>
</dbReference>
<accession>A0ABP5BH75</accession>
<dbReference type="EMBL" id="BAAANN010000003">
    <property type="protein sequence ID" value="GAA1945167.1"/>
    <property type="molecule type" value="Genomic_DNA"/>
</dbReference>
<gene>
    <name evidence="5" type="ORF">GCM10009754_11250</name>
</gene>
<keyword evidence="3" id="KW-0472">Membrane</keyword>
<comment type="caution">
    <text evidence="5">The sequence shown here is derived from an EMBL/GenBank/DDBJ whole genome shotgun (WGS) entry which is preliminary data.</text>
</comment>
<keyword evidence="3" id="KW-0812">Transmembrane</keyword>
<dbReference type="PROSITE" id="PS50801">
    <property type="entry name" value="STAS"/>
    <property type="match status" value="1"/>
</dbReference>
<evidence type="ECO:0000256" key="2">
    <source>
        <dbReference type="RuleBase" id="RU003749"/>
    </source>
</evidence>
<name>A0ABP5BH75_9PSEU</name>
<evidence type="ECO:0000256" key="1">
    <source>
        <dbReference type="ARBA" id="ARBA00009013"/>
    </source>
</evidence>
<dbReference type="Gene3D" id="3.30.750.24">
    <property type="entry name" value="STAS domain"/>
    <property type="match status" value="1"/>
</dbReference>
<feature type="domain" description="STAS" evidence="4">
    <location>
        <begin position="19"/>
        <end position="116"/>
    </location>
</feature>
<dbReference type="Proteomes" id="UP001501116">
    <property type="component" value="Unassembled WGS sequence"/>
</dbReference>
<evidence type="ECO:0000259" key="4">
    <source>
        <dbReference type="PROSITE" id="PS50801"/>
    </source>
</evidence>
<dbReference type="SUPFAM" id="SSF52091">
    <property type="entry name" value="SpoIIaa-like"/>
    <property type="match status" value="1"/>
</dbReference>
<dbReference type="InterPro" id="IPR036513">
    <property type="entry name" value="STAS_dom_sf"/>
</dbReference>
<feature type="transmembrane region" description="Helical" evidence="3">
    <location>
        <begin position="47"/>
        <end position="71"/>
    </location>
</feature>
<proteinExistence type="inferred from homology"/>
<dbReference type="NCBIfam" id="TIGR00377">
    <property type="entry name" value="ant_ant_sig"/>
    <property type="match status" value="1"/>
</dbReference>
<evidence type="ECO:0000313" key="5">
    <source>
        <dbReference type="EMBL" id="GAA1945167.1"/>
    </source>
</evidence>
<organism evidence="5 6">
    <name type="scientific">Amycolatopsis minnesotensis</name>
    <dbReference type="NCBI Taxonomy" id="337894"/>
    <lineage>
        <taxon>Bacteria</taxon>
        <taxon>Bacillati</taxon>
        <taxon>Actinomycetota</taxon>
        <taxon>Actinomycetes</taxon>
        <taxon>Pseudonocardiales</taxon>
        <taxon>Pseudonocardiaceae</taxon>
        <taxon>Amycolatopsis</taxon>
    </lineage>
</organism>
<dbReference type="CDD" id="cd07043">
    <property type="entry name" value="STAS_anti-anti-sigma_factors"/>
    <property type="match status" value="1"/>
</dbReference>
<comment type="similarity">
    <text evidence="1 2">Belongs to the anti-sigma-factor antagonist family.</text>
</comment>
<reference evidence="6" key="1">
    <citation type="journal article" date="2019" name="Int. J. Syst. Evol. Microbiol.">
        <title>The Global Catalogue of Microorganisms (GCM) 10K type strain sequencing project: providing services to taxonomists for standard genome sequencing and annotation.</title>
        <authorList>
            <consortium name="The Broad Institute Genomics Platform"/>
            <consortium name="The Broad Institute Genome Sequencing Center for Infectious Disease"/>
            <person name="Wu L."/>
            <person name="Ma J."/>
        </authorList>
    </citation>
    <scope>NUCLEOTIDE SEQUENCE [LARGE SCALE GENOMIC DNA]</scope>
    <source>
        <strain evidence="6">JCM 14545</strain>
    </source>
</reference>
<keyword evidence="3" id="KW-1133">Transmembrane helix</keyword>
<dbReference type="InterPro" id="IPR002645">
    <property type="entry name" value="STAS_dom"/>
</dbReference>
<keyword evidence="6" id="KW-1185">Reference proteome</keyword>
<dbReference type="PANTHER" id="PTHR33495:SF2">
    <property type="entry name" value="ANTI-SIGMA FACTOR ANTAGONIST TM_1081-RELATED"/>
    <property type="match status" value="1"/>
</dbReference>
<sequence>MLVPTSAVPLPDHSGRWAVLAPSGEVDLALAPVLREAIDALVAEDRVWIVLDMTLVSFLDSAGLGVVVYGMRRVERRRGSLRLAGAGAQVRRLLELTGLDGAFEAFPDVEAARGRGIG</sequence>
<dbReference type="PANTHER" id="PTHR33495">
    <property type="entry name" value="ANTI-SIGMA FACTOR ANTAGONIST TM_1081-RELATED-RELATED"/>
    <property type="match status" value="1"/>
</dbReference>